<dbReference type="SUPFAM" id="SSF54637">
    <property type="entry name" value="Thioesterase/thiol ester dehydrase-isomerase"/>
    <property type="match status" value="1"/>
</dbReference>
<dbReference type="Gene3D" id="3.40.50.12780">
    <property type="entry name" value="N-terminal domain of ligase-like"/>
    <property type="match status" value="1"/>
</dbReference>
<accession>A0ABW8ZGN4</accession>
<dbReference type="InterPro" id="IPR029069">
    <property type="entry name" value="HotDog_dom_sf"/>
</dbReference>
<feature type="domain" description="AMP-dependent synthetase/ligase" evidence="2">
    <location>
        <begin position="118"/>
        <end position="288"/>
    </location>
</feature>
<dbReference type="Pfam" id="PF00501">
    <property type="entry name" value="AMP-binding"/>
    <property type="match status" value="1"/>
</dbReference>
<feature type="domain" description="ApeI dehydratase-like" evidence="3">
    <location>
        <begin position="461"/>
        <end position="557"/>
    </location>
</feature>
<dbReference type="RefSeq" id="WP_408325707.1">
    <property type="nucleotide sequence ID" value="NZ_JAQQFH010000001.1"/>
</dbReference>
<evidence type="ECO:0000313" key="5">
    <source>
        <dbReference type="Proteomes" id="UP001629249"/>
    </source>
</evidence>
<reference evidence="4 5" key="1">
    <citation type="journal article" date="2024" name="Chem. Sci.">
        <title>Discovery of megapolipeptins by genome mining of a Burkholderiales bacteria collection.</title>
        <authorList>
            <person name="Paulo B.S."/>
            <person name="Recchia M.J.J."/>
            <person name="Lee S."/>
            <person name="Fergusson C.H."/>
            <person name="Romanowski S.B."/>
            <person name="Hernandez A."/>
            <person name="Krull N."/>
            <person name="Liu D.Y."/>
            <person name="Cavanagh H."/>
            <person name="Bos A."/>
            <person name="Gray C.A."/>
            <person name="Murphy B.T."/>
            <person name="Linington R.G."/>
            <person name="Eustaquio A.S."/>
        </authorList>
    </citation>
    <scope>NUCLEOTIDE SEQUENCE [LARGE SCALE GENOMIC DNA]</scope>
    <source>
        <strain evidence="4 5">RL16-012-BIC-B</strain>
    </source>
</reference>
<dbReference type="Gene3D" id="3.30.300.30">
    <property type="match status" value="1"/>
</dbReference>
<dbReference type="InterPro" id="IPR000873">
    <property type="entry name" value="AMP-dep_synth/lig_dom"/>
</dbReference>
<sequence>MIALHDLLSAALEASVANAPVCRDGATVLDRAAFRARVSALVALLQAQDAQRYALCIDDPFDFSCALFALFACGKEPVIPANATPGYLADLADAYDAVLTDADLPHHMQDADAIPGPAAYTIDPHAPLTLYTSGSSGIPKPIRKSLAQFNAEVHTLEKQWGELVGNATMLASVPHHHIYGLLFRIMWPLAAGRAFDRAISIEPMHLQAQIEQCGATVVVSTPAQLSRWPALPGFAALTPAPRAFFSSGGPLALEAAQEYAAAYGAAPLEIYGSTETGGIAWRRQDQTDAWQPVSGIEVRCDEDGALNVRSPHLDHAGWHRTDDKIAFDAEGRFRLQGRLDRVLKLDGKRVSLPELEARLALHPYVAQAAIVPLEGASRERVGAVVALTEAGSEALRTEGRVQFAKILRRHLAAYFDVVVLPRHWRFRLALPFDARGKLPVAALAAAFAPRADGMEMLAEARSADTLHYELRVPPMLVHFAGHFPGLPILPGVVQVHWAVHLAAEHVPAVSAPASIDRLKFMAPVPPGAVLNLTLAHDAARGRVQFSYRLSGRECASGVIVYREPA</sequence>
<evidence type="ECO:0000313" key="4">
    <source>
        <dbReference type="EMBL" id="MFL9881730.1"/>
    </source>
</evidence>
<evidence type="ECO:0000256" key="1">
    <source>
        <dbReference type="ARBA" id="ARBA00006432"/>
    </source>
</evidence>
<proteinExistence type="inferred from homology"/>
<evidence type="ECO:0000259" key="2">
    <source>
        <dbReference type="Pfam" id="PF00501"/>
    </source>
</evidence>
<evidence type="ECO:0000259" key="3">
    <source>
        <dbReference type="Pfam" id="PF22818"/>
    </source>
</evidence>
<dbReference type="EMBL" id="JAQQFN010000001">
    <property type="protein sequence ID" value="MFL9881730.1"/>
    <property type="molecule type" value="Genomic_DNA"/>
</dbReference>
<organism evidence="4 5">
    <name type="scientific">Paraburkholderia agricolaris</name>
    <dbReference type="NCBI Taxonomy" id="2152888"/>
    <lineage>
        <taxon>Bacteria</taxon>
        <taxon>Pseudomonadati</taxon>
        <taxon>Pseudomonadota</taxon>
        <taxon>Betaproteobacteria</taxon>
        <taxon>Burkholderiales</taxon>
        <taxon>Burkholderiaceae</taxon>
        <taxon>Paraburkholderia</taxon>
    </lineage>
</organism>
<dbReference type="Pfam" id="PF22818">
    <property type="entry name" value="ApeI-like"/>
    <property type="match status" value="1"/>
</dbReference>
<dbReference type="InterPro" id="IPR045851">
    <property type="entry name" value="AMP-bd_C_sf"/>
</dbReference>
<dbReference type="PANTHER" id="PTHR43201:SF8">
    <property type="entry name" value="ACYL-COA SYNTHETASE FAMILY MEMBER 3"/>
    <property type="match status" value="1"/>
</dbReference>
<comment type="caution">
    <text evidence="4">The sequence shown here is derived from an EMBL/GenBank/DDBJ whole genome shotgun (WGS) entry which is preliminary data.</text>
</comment>
<dbReference type="InterPro" id="IPR054545">
    <property type="entry name" value="ApeI-like"/>
</dbReference>
<gene>
    <name evidence="4" type="ORF">PQR66_01730</name>
</gene>
<dbReference type="PANTHER" id="PTHR43201">
    <property type="entry name" value="ACYL-COA SYNTHETASE"/>
    <property type="match status" value="1"/>
</dbReference>
<dbReference type="SUPFAM" id="SSF56801">
    <property type="entry name" value="Acetyl-CoA synthetase-like"/>
    <property type="match status" value="1"/>
</dbReference>
<keyword evidence="5" id="KW-1185">Reference proteome</keyword>
<name>A0ABW8ZGN4_9BURK</name>
<comment type="similarity">
    <text evidence="1">Belongs to the ATP-dependent AMP-binding enzyme family.</text>
</comment>
<dbReference type="InterPro" id="IPR042099">
    <property type="entry name" value="ANL_N_sf"/>
</dbReference>
<dbReference type="Proteomes" id="UP001629249">
    <property type="component" value="Unassembled WGS sequence"/>
</dbReference>
<dbReference type="Gene3D" id="3.10.129.10">
    <property type="entry name" value="Hotdog Thioesterase"/>
    <property type="match status" value="1"/>
</dbReference>
<protein>
    <submittedName>
        <fullName evidence="4">AMP-binding protein</fullName>
    </submittedName>
</protein>